<dbReference type="Gene3D" id="3.10.580.10">
    <property type="entry name" value="CBS-domain"/>
    <property type="match status" value="1"/>
</dbReference>
<dbReference type="InterPro" id="IPR000644">
    <property type="entry name" value="CBS_dom"/>
</dbReference>
<dbReference type="InterPro" id="IPR051257">
    <property type="entry name" value="Diverse_CBS-Domain"/>
</dbReference>
<evidence type="ECO:0000259" key="3">
    <source>
        <dbReference type="PROSITE" id="PS50914"/>
    </source>
</evidence>
<dbReference type="InterPro" id="IPR017080">
    <property type="entry name" value="UCP036990_CBS_BON"/>
</dbReference>
<dbReference type="PIRSF" id="PIRSF036990">
    <property type="entry name" value="UCP036990_CBS_BON"/>
    <property type="match status" value="1"/>
</dbReference>
<protein>
    <submittedName>
        <fullName evidence="5">CBS domain-containing protein</fullName>
    </submittedName>
</protein>
<keyword evidence="1 2" id="KW-0129">CBS domain</keyword>
<proteinExistence type="predicted"/>
<accession>A0A8I1XZN4</accession>
<dbReference type="InterPro" id="IPR007055">
    <property type="entry name" value="BON_dom"/>
</dbReference>
<dbReference type="SMART" id="SM00116">
    <property type="entry name" value="CBS"/>
    <property type="match status" value="2"/>
</dbReference>
<feature type="domain" description="BON" evidence="3">
    <location>
        <begin position="156"/>
        <end position="223"/>
    </location>
</feature>
<evidence type="ECO:0000256" key="1">
    <source>
        <dbReference type="ARBA" id="ARBA00023122"/>
    </source>
</evidence>
<dbReference type="SUPFAM" id="SSF54631">
    <property type="entry name" value="CBS-domain pair"/>
    <property type="match status" value="1"/>
</dbReference>
<dbReference type="PROSITE" id="PS50914">
    <property type="entry name" value="BON"/>
    <property type="match status" value="1"/>
</dbReference>
<dbReference type="PANTHER" id="PTHR43080">
    <property type="entry name" value="CBS DOMAIN-CONTAINING PROTEIN CBSX3, MITOCHONDRIAL"/>
    <property type="match status" value="1"/>
</dbReference>
<feature type="domain" description="CBS" evidence="4">
    <location>
        <begin position="94"/>
        <end position="150"/>
    </location>
</feature>
<evidence type="ECO:0000313" key="6">
    <source>
        <dbReference type="Proteomes" id="UP000673383"/>
    </source>
</evidence>
<dbReference type="Pfam" id="PF00571">
    <property type="entry name" value="CBS"/>
    <property type="match status" value="2"/>
</dbReference>
<evidence type="ECO:0000259" key="4">
    <source>
        <dbReference type="PROSITE" id="PS51371"/>
    </source>
</evidence>
<dbReference type="InterPro" id="IPR046342">
    <property type="entry name" value="CBS_dom_sf"/>
</dbReference>
<sequence length="249" mass="27401">MRAHQIMARHVITVGTETPILDAVKLMMDHHISGLPVVDATGRLVGILSETDFLRRSEIGTQRRRARWLQFLLGSGHAAADFVHERGRKVGEIMSRDPITVTEEAPLPDLVEVMEKRGIKRLPVMRDGHLVGIVTRADLLRAVASVAHEVPDPTADDKHIHDRIVRALDGASWCPLGLQVSVRNGVVHLRGIIMDERARLAAIVAAENTTGVREVHDHLCYVDTYSGFYIQSAEDERTAAANAAKETAG</sequence>
<dbReference type="PROSITE" id="PS51371">
    <property type="entry name" value="CBS"/>
    <property type="match status" value="2"/>
</dbReference>
<evidence type="ECO:0000256" key="2">
    <source>
        <dbReference type="PROSITE-ProRule" id="PRU00703"/>
    </source>
</evidence>
<dbReference type="AlphaFoldDB" id="A0A8I1XZN4"/>
<feature type="domain" description="CBS" evidence="4">
    <location>
        <begin position="7"/>
        <end position="63"/>
    </location>
</feature>
<dbReference type="PANTHER" id="PTHR43080:SF26">
    <property type="entry name" value="REGULATORY PROTEIN"/>
    <property type="match status" value="1"/>
</dbReference>
<dbReference type="EMBL" id="JAFICZ010000001">
    <property type="protein sequence ID" value="MBP1290923.1"/>
    <property type="molecule type" value="Genomic_DNA"/>
</dbReference>
<dbReference type="RefSeq" id="WP_172648613.1">
    <property type="nucleotide sequence ID" value="NZ_JAFICZ010000001.1"/>
</dbReference>
<gene>
    <name evidence="5" type="ORF">JOH49_000676</name>
</gene>
<dbReference type="CDD" id="cd04586">
    <property type="entry name" value="CBS_pair_BON_assoc"/>
    <property type="match status" value="1"/>
</dbReference>
<organism evidence="5 6">
    <name type="scientific">Bradyrhizobium elkanii</name>
    <dbReference type="NCBI Taxonomy" id="29448"/>
    <lineage>
        <taxon>Bacteria</taxon>
        <taxon>Pseudomonadati</taxon>
        <taxon>Pseudomonadota</taxon>
        <taxon>Alphaproteobacteria</taxon>
        <taxon>Hyphomicrobiales</taxon>
        <taxon>Nitrobacteraceae</taxon>
        <taxon>Bradyrhizobium</taxon>
    </lineage>
</organism>
<comment type="caution">
    <text evidence="5">The sequence shown here is derived from an EMBL/GenBank/DDBJ whole genome shotgun (WGS) entry which is preliminary data.</text>
</comment>
<reference evidence="5" key="1">
    <citation type="submission" date="2021-02" db="EMBL/GenBank/DDBJ databases">
        <title>Genomic Encyclopedia of Type Strains, Phase IV (KMG-V): Genome sequencing to study the core and pangenomes of soil and plant-associated prokaryotes.</title>
        <authorList>
            <person name="Whitman W."/>
        </authorList>
    </citation>
    <scope>NUCLEOTIDE SEQUENCE</scope>
    <source>
        <strain evidence="5">USDA 406</strain>
    </source>
</reference>
<dbReference type="Proteomes" id="UP000673383">
    <property type="component" value="Unassembled WGS sequence"/>
</dbReference>
<evidence type="ECO:0000313" key="5">
    <source>
        <dbReference type="EMBL" id="MBP1290923.1"/>
    </source>
</evidence>
<dbReference type="Pfam" id="PF04972">
    <property type="entry name" value="BON"/>
    <property type="match status" value="1"/>
</dbReference>
<name>A0A8I1XZN4_BRAEL</name>
<dbReference type="Gene3D" id="3.30.1340.30">
    <property type="match status" value="1"/>
</dbReference>